<dbReference type="Proteomes" id="UP001198200">
    <property type="component" value="Unassembled WGS sequence"/>
</dbReference>
<dbReference type="Pfam" id="PF12833">
    <property type="entry name" value="HTH_18"/>
    <property type="match status" value="1"/>
</dbReference>
<organism evidence="4 5">
    <name type="scientific">Anthropogastromicrobium aceti</name>
    <dbReference type="NCBI Taxonomy" id="2981768"/>
    <lineage>
        <taxon>Bacteria</taxon>
        <taxon>Bacillati</taxon>
        <taxon>Bacillota</taxon>
        <taxon>Clostridia</taxon>
        <taxon>Lachnospirales</taxon>
        <taxon>Lachnospiraceae</taxon>
        <taxon>Anthropogastromicrobium</taxon>
    </lineage>
</organism>
<gene>
    <name evidence="4" type="ORF">LKD48_14430</name>
</gene>
<dbReference type="PROSITE" id="PS01124">
    <property type="entry name" value="HTH_ARAC_FAMILY_2"/>
    <property type="match status" value="1"/>
</dbReference>
<keyword evidence="2" id="KW-0804">Transcription</keyword>
<evidence type="ECO:0000256" key="1">
    <source>
        <dbReference type="ARBA" id="ARBA00023015"/>
    </source>
</evidence>
<dbReference type="SMART" id="SM00342">
    <property type="entry name" value="HTH_ARAC"/>
    <property type="match status" value="1"/>
</dbReference>
<dbReference type="GO" id="GO:0003700">
    <property type="term" value="F:DNA-binding transcription factor activity"/>
    <property type="evidence" value="ECO:0007669"/>
    <property type="project" value="InterPro"/>
</dbReference>
<name>A0AAE3E807_9FIRM</name>
<dbReference type="InterPro" id="IPR053142">
    <property type="entry name" value="PchR_regulatory_protein"/>
</dbReference>
<dbReference type="InterPro" id="IPR018060">
    <property type="entry name" value="HTH_AraC"/>
</dbReference>
<dbReference type="SUPFAM" id="SSF46689">
    <property type="entry name" value="Homeodomain-like"/>
    <property type="match status" value="2"/>
</dbReference>
<protein>
    <submittedName>
        <fullName evidence="4">AraC family transcriptional regulator</fullName>
    </submittedName>
</protein>
<reference evidence="4 5" key="1">
    <citation type="submission" date="2021-10" db="EMBL/GenBank/DDBJ databases">
        <title>Anaerobic single-cell dispensing facilitates the cultivation of human gut bacteria.</title>
        <authorList>
            <person name="Afrizal A."/>
        </authorList>
    </citation>
    <scope>NUCLEOTIDE SEQUENCE [LARGE SCALE GENOMIC DNA]</scope>
    <source>
        <strain evidence="4 5">CLA-AA-H224</strain>
    </source>
</reference>
<evidence type="ECO:0000256" key="2">
    <source>
        <dbReference type="ARBA" id="ARBA00023163"/>
    </source>
</evidence>
<dbReference type="EMBL" id="JAJEQN010000050">
    <property type="protein sequence ID" value="MCC2222801.1"/>
    <property type="molecule type" value="Genomic_DNA"/>
</dbReference>
<evidence type="ECO:0000313" key="4">
    <source>
        <dbReference type="EMBL" id="MCC2222801.1"/>
    </source>
</evidence>
<evidence type="ECO:0000259" key="3">
    <source>
        <dbReference type="PROSITE" id="PS01124"/>
    </source>
</evidence>
<dbReference type="GO" id="GO:0043565">
    <property type="term" value="F:sequence-specific DNA binding"/>
    <property type="evidence" value="ECO:0007669"/>
    <property type="project" value="InterPro"/>
</dbReference>
<dbReference type="AlphaFoldDB" id="A0AAE3E807"/>
<accession>A0AAE3E807</accession>
<dbReference type="InterPro" id="IPR009057">
    <property type="entry name" value="Homeodomain-like_sf"/>
</dbReference>
<dbReference type="PANTHER" id="PTHR47893:SF1">
    <property type="entry name" value="REGULATORY PROTEIN PCHR"/>
    <property type="match status" value="1"/>
</dbReference>
<feature type="domain" description="HTH araC/xylS-type" evidence="3">
    <location>
        <begin position="214"/>
        <end position="312"/>
    </location>
</feature>
<comment type="caution">
    <text evidence="4">The sequence shown here is derived from an EMBL/GenBank/DDBJ whole genome shotgun (WGS) entry which is preliminary data.</text>
</comment>
<evidence type="ECO:0000313" key="5">
    <source>
        <dbReference type="Proteomes" id="UP001198200"/>
    </source>
</evidence>
<dbReference type="RefSeq" id="WP_308732392.1">
    <property type="nucleotide sequence ID" value="NZ_JAJEQN010000050.1"/>
</dbReference>
<keyword evidence="5" id="KW-1185">Reference proteome</keyword>
<dbReference type="PANTHER" id="PTHR47893">
    <property type="entry name" value="REGULATORY PROTEIN PCHR"/>
    <property type="match status" value="1"/>
</dbReference>
<proteinExistence type="predicted"/>
<keyword evidence="1" id="KW-0805">Transcription regulation</keyword>
<sequence>MKSVDLYGPSVKEKNEGSLCSTFHLENESGTGDIAAYSVFPGMELVYNDMHMKYCNKTQNPRTNFLEINYCREGRSECTFGEYSYCYMTAGDLSICSLQGKSHTSSFPTSHYHGITVTIDFAEITEEMKQILSLLSIDLNRIFAFSEKQDFYMVRANETIQHICSELYTVQDHLKPSYIKIKLLELLLILTELNFDAGKKDYIYFSKAQRDCVLKIHDFVVEHITEHYTIEELAERFEISPTAMKKCFKEMYGVPIYTYCRTYRLQIAEKMLREGQLSVAEIAAKIGYINPNKFTSAFCSEYKMTPTEYKKNVQMDRK</sequence>
<dbReference type="Gene3D" id="1.10.10.60">
    <property type="entry name" value="Homeodomain-like"/>
    <property type="match status" value="2"/>
</dbReference>